<name>A0A369Q902_9SPHN</name>
<dbReference type="OrthoDB" id="6064908at2"/>
<comment type="caution">
    <text evidence="1">The sequence shown here is derived from an EMBL/GenBank/DDBJ whole genome shotgun (WGS) entry which is preliminary data.</text>
</comment>
<dbReference type="AlphaFoldDB" id="A0A369Q902"/>
<sequence length="83" mass="9269">MAKSAFVKDFAVEQELKNNGIEIGVWDGDKQFGDIYVAKTGIIWCDGKVTRRNGTKISFDELSLLCRNLDEAKQAAKDAEKTK</sequence>
<protein>
    <submittedName>
        <fullName evidence="1">Uncharacterized protein</fullName>
    </submittedName>
</protein>
<proteinExistence type="predicted"/>
<reference evidence="1 2" key="1">
    <citation type="submission" date="2018-04" db="EMBL/GenBank/DDBJ databases">
        <title>Altererythrobacter sp. HME9302 genome sequencing and assembly.</title>
        <authorList>
            <person name="Kang H."/>
            <person name="Kim H."/>
            <person name="Joh K."/>
        </authorList>
    </citation>
    <scope>NUCLEOTIDE SEQUENCE [LARGE SCALE GENOMIC DNA]</scope>
    <source>
        <strain evidence="1 2">HME9302</strain>
    </source>
</reference>
<evidence type="ECO:0000313" key="2">
    <source>
        <dbReference type="Proteomes" id="UP000253727"/>
    </source>
</evidence>
<keyword evidence="2" id="KW-1185">Reference proteome</keyword>
<gene>
    <name evidence="1" type="ORF">HME9302_00826</name>
</gene>
<dbReference type="EMBL" id="QBKA01000002">
    <property type="protein sequence ID" value="RDC59636.1"/>
    <property type="molecule type" value="Genomic_DNA"/>
</dbReference>
<evidence type="ECO:0000313" key="1">
    <source>
        <dbReference type="EMBL" id="RDC59636.1"/>
    </source>
</evidence>
<organism evidence="1 2">
    <name type="scientific">Alteripontixanthobacter maritimus</name>
    <dbReference type="NCBI Taxonomy" id="2161824"/>
    <lineage>
        <taxon>Bacteria</taxon>
        <taxon>Pseudomonadati</taxon>
        <taxon>Pseudomonadota</taxon>
        <taxon>Alphaproteobacteria</taxon>
        <taxon>Sphingomonadales</taxon>
        <taxon>Erythrobacteraceae</taxon>
        <taxon>Alteripontixanthobacter</taxon>
    </lineage>
</organism>
<dbReference type="Proteomes" id="UP000253727">
    <property type="component" value="Unassembled WGS sequence"/>
</dbReference>
<dbReference type="RefSeq" id="WP_115365957.1">
    <property type="nucleotide sequence ID" value="NZ_QBKA01000002.1"/>
</dbReference>
<accession>A0A369Q902</accession>